<evidence type="ECO:0000259" key="1">
    <source>
        <dbReference type="Pfam" id="PF16571"/>
    </source>
</evidence>
<keyword evidence="3" id="KW-1185">Reference proteome</keyword>
<gene>
    <name evidence="2" type="ORF">GCM10009547_03070</name>
</gene>
<dbReference type="RefSeq" id="WP_344600847.1">
    <property type="nucleotide sequence ID" value="NZ_BAAAHE010000004.1"/>
</dbReference>
<dbReference type="EMBL" id="BAAAHE010000004">
    <property type="protein sequence ID" value="GAA0604627.1"/>
    <property type="molecule type" value="Genomic_DNA"/>
</dbReference>
<dbReference type="InterPro" id="IPR032330">
    <property type="entry name" value="EF-G-binding_C"/>
</dbReference>
<protein>
    <submittedName>
        <fullName evidence="2">FBP domain-containing protein</fullName>
    </submittedName>
</protein>
<feature type="domain" description="Elongation factor G-binding protein C-terminal treble-clef zinc-finger" evidence="1">
    <location>
        <begin position="8"/>
        <end position="160"/>
    </location>
</feature>
<organism evidence="2 3">
    <name type="scientific">Sporichthya brevicatena</name>
    <dbReference type="NCBI Taxonomy" id="171442"/>
    <lineage>
        <taxon>Bacteria</taxon>
        <taxon>Bacillati</taxon>
        <taxon>Actinomycetota</taxon>
        <taxon>Actinomycetes</taxon>
        <taxon>Sporichthyales</taxon>
        <taxon>Sporichthyaceae</taxon>
        <taxon>Sporichthya</taxon>
    </lineage>
</organism>
<sequence length="162" mass="18083">MRPLTATEIAESFVNCTRGEVKSMTPIRGLADVDWEVREFLGWRDPKAPARAYLVTVRNDRPLGVELRATTESRPGHGSALCDICHTAHPADSVGLFVARKAGQRGRDHHTVGTYICADLACPLYVRKLRPVTLPQGETAPPEERARRLQRRLDAFLDRVLT</sequence>
<dbReference type="Proteomes" id="UP001500957">
    <property type="component" value="Unassembled WGS sequence"/>
</dbReference>
<accession>A0ABN1G5Q3</accession>
<comment type="caution">
    <text evidence="2">The sequence shown here is derived from an EMBL/GenBank/DDBJ whole genome shotgun (WGS) entry which is preliminary data.</text>
</comment>
<evidence type="ECO:0000313" key="2">
    <source>
        <dbReference type="EMBL" id="GAA0604627.1"/>
    </source>
</evidence>
<reference evidence="2 3" key="1">
    <citation type="journal article" date="2019" name="Int. J. Syst. Evol. Microbiol.">
        <title>The Global Catalogue of Microorganisms (GCM) 10K type strain sequencing project: providing services to taxonomists for standard genome sequencing and annotation.</title>
        <authorList>
            <consortium name="The Broad Institute Genomics Platform"/>
            <consortium name="The Broad Institute Genome Sequencing Center for Infectious Disease"/>
            <person name="Wu L."/>
            <person name="Ma J."/>
        </authorList>
    </citation>
    <scope>NUCLEOTIDE SEQUENCE [LARGE SCALE GENOMIC DNA]</scope>
    <source>
        <strain evidence="2 3">JCM 10671</strain>
    </source>
</reference>
<evidence type="ECO:0000313" key="3">
    <source>
        <dbReference type="Proteomes" id="UP001500957"/>
    </source>
</evidence>
<proteinExistence type="predicted"/>
<name>A0ABN1G5Q3_9ACTN</name>
<dbReference type="Pfam" id="PF16571">
    <property type="entry name" value="FBP_C"/>
    <property type="match status" value="1"/>
</dbReference>